<accession>A0A3B0ZYE6</accession>
<protein>
    <submittedName>
        <fullName evidence="2">TolB protein, periplasmic protein involved in the tonb-independent uptake of group A colicins</fullName>
    </submittedName>
</protein>
<reference evidence="2" key="1">
    <citation type="submission" date="2018-06" db="EMBL/GenBank/DDBJ databases">
        <authorList>
            <person name="Zhirakovskaya E."/>
        </authorList>
    </citation>
    <scope>NUCLEOTIDE SEQUENCE</scope>
</reference>
<dbReference type="PANTHER" id="PTHR36842:SF1">
    <property type="entry name" value="PROTEIN TOLB"/>
    <property type="match status" value="1"/>
</dbReference>
<evidence type="ECO:0000256" key="1">
    <source>
        <dbReference type="ARBA" id="ARBA00009820"/>
    </source>
</evidence>
<evidence type="ECO:0000313" key="2">
    <source>
        <dbReference type="EMBL" id="VAW92462.1"/>
    </source>
</evidence>
<sequence>MFKLKGSNLKSILIVATAVQLVACGGGGGAGDSSLLSRNAETLVFVASDGATVTGENELYAVEDNASGQRLLSKNAVASDSDIFSFALSPDKQWVAYIADHDGSGKYALYVVAISGGTPQQVSRVSSERYRTVKSFQWSPDSRQLVFAANLDAPLDGNFSHLANEIYVVNRDSTAQTKVNGDIGIRARVNIRNPQWSADGRYIVQEVTTFRSGSSSVNAFALNIYDSNIATANSRRLVTASTNRSIRNVRWSPNSKRLAFTADYDSQGVFQVYAIGISGLPFKQVTNNGDFNSDSKWSADGSELAYLDHPTSPFPADLVVSPGDGSASDRTLAFVSSNNRFVKDFQWSPDSSKIAYTSDEDQSGLYELYVVAASGTGLRTKINGAMVANGDVVDFQWSPNGRKIAYAADQESDSVRELFISNINGTENTKLSSGLSNTELKIFVWSGDGARIAFSEGASRSRSRANQLYVNNVAGSALLQVNDVLTDNIKLFSY</sequence>
<dbReference type="Gene3D" id="2.120.10.60">
    <property type="entry name" value="Tricorn protease N-terminal domain"/>
    <property type="match status" value="1"/>
</dbReference>
<dbReference type="Pfam" id="PF07676">
    <property type="entry name" value="PD40"/>
    <property type="match status" value="4"/>
</dbReference>
<dbReference type="InterPro" id="IPR011042">
    <property type="entry name" value="6-blade_b-propeller_TolB-like"/>
</dbReference>
<dbReference type="AlphaFoldDB" id="A0A3B0ZYE6"/>
<comment type="similarity">
    <text evidence="1">Belongs to the TolB family.</text>
</comment>
<dbReference type="PANTHER" id="PTHR36842">
    <property type="entry name" value="PROTEIN TOLB HOMOLOG"/>
    <property type="match status" value="1"/>
</dbReference>
<dbReference type="SUPFAM" id="SSF82171">
    <property type="entry name" value="DPP6 N-terminal domain-like"/>
    <property type="match status" value="1"/>
</dbReference>
<organism evidence="2">
    <name type="scientific">hydrothermal vent metagenome</name>
    <dbReference type="NCBI Taxonomy" id="652676"/>
    <lineage>
        <taxon>unclassified sequences</taxon>
        <taxon>metagenomes</taxon>
        <taxon>ecological metagenomes</taxon>
    </lineage>
</organism>
<gene>
    <name evidence="2" type="ORF">MNBD_GAMMA23-433</name>
</gene>
<dbReference type="InterPro" id="IPR011659">
    <property type="entry name" value="WD40"/>
</dbReference>
<proteinExistence type="inferred from homology"/>
<dbReference type="EMBL" id="UOFT01000025">
    <property type="protein sequence ID" value="VAW92462.1"/>
    <property type="molecule type" value="Genomic_DNA"/>
</dbReference>
<dbReference type="Gene3D" id="2.120.10.30">
    <property type="entry name" value="TolB, C-terminal domain"/>
    <property type="match status" value="2"/>
</dbReference>
<name>A0A3B0ZYE6_9ZZZZ</name>